<keyword evidence="2 4" id="KW-0689">Ribosomal protein</keyword>
<dbReference type="EMBL" id="MHNB01000028">
    <property type="protein sequence ID" value="OGZ36323.1"/>
    <property type="molecule type" value="Genomic_DNA"/>
</dbReference>
<evidence type="ECO:0000313" key="5">
    <source>
        <dbReference type="EMBL" id="OGZ36323.1"/>
    </source>
</evidence>
<evidence type="ECO:0000256" key="4">
    <source>
        <dbReference type="RuleBase" id="RU003910"/>
    </source>
</evidence>
<dbReference type="GO" id="GO:0070181">
    <property type="term" value="F:small ribosomal subunit rRNA binding"/>
    <property type="evidence" value="ECO:0007669"/>
    <property type="project" value="TreeGrafter"/>
</dbReference>
<dbReference type="Proteomes" id="UP000177061">
    <property type="component" value="Unassembled WGS sequence"/>
</dbReference>
<dbReference type="InterPro" id="IPR001648">
    <property type="entry name" value="Ribosomal_bS18"/>
</dbReference>
<sequence length="66" mass="7753">MTRSCYFCQQKIQELDEQNIELLRRFVSGQAKIISPKRTNTCAKHQRKLAKAIKIARIMGFLPFVR</sequence>
<dbReference type="NCBIfam" id="TIGR00165">
    <property type="entry name" value="S18"/>
    <property type="match status" value="1"/>
</dbReference>
<dbReference type="AlphaFoldDB" id="A0A1G2FE47"/>
<dbReference type="Pfam" id="PF01084">
    <property type="entry name" value="Ribosomal_S18"/>
    <property type="match status" value="1"/>
</dbReference>
<name>A0A1G2FE47_9BACT</name>
<comment type="caution">
    <text evidence="5">The sequence shown here is derived from an EMBL/GenBank/DDBJ whole genome shotgun (WGS) entry which is preliminary data.</text>
</comment>
<evidence type="ECO:0000313" key="6">
    <source>
        <dbReference type="Proteomes" id="UP000177061"/>
    </source>
</evidence>
<protein>
    <submittedName>
        <fullName evidence="5">30S ribosomal protein S18</fullName>
    </submittedName>
</protein>
<dbReference type="Gene3D" id="4.10.640.10">
    <property type="entry name" value="Ribosomal protein S18"/>
    <property type="match status" value="1"/>
</dbReference>
<dbReference type="SUPFAM" id="SSF46911">
    <property type="entry name" value="Ribosomal protein S18"/>
    <property type="match status" value="1"/>
</dbReference>
<reference evidence="5 6" key="1">
    <citation type="journal article" date="2016" name="Nat. Commun.">
        <title>Thousands of microbial genomes shed light on interconnected biogeochemical processes in an aquifer system.</title>
        <authorList>
            <person name="Anantharaman K."/>
            <person name="Brown C.T."/>
            <person name="Hug L.A."/>
            <person name="Sharon I."/>
            <person name="Castelle C.J."/>
            <person name="Probst A.J."/>
            <person name="Thomas B.C."/>
            <person name="Singh A."/>
            <person name="Wilkins M.J."/>
            <person name="Karaoz U."/>
            <person name="Brodie E.L."/>
            <person name="Williams K.H."/>
            <person name="Hubbard S.S."/>
            <person name="Banfield J.F."/>
        </authorList>
    </citation>
    <scope>NUCLEOTIDE SEQUENCE [LARGE SCALE GENOMIC DNA]</scope>
</reference>
<keyword evidence="3 4" id="KW-0687">Ribonucleoprotein</keyword>
<dbReference type="STRING" id="1801997.A3J64_03175"/>
<dbReference type="PANTHER" id="PTHR13479">
    <property type="entry name" value="30S RIBOSOMAL PROTEIN S18"/>
    <property type="match status" value="1"/>
</dbReference>
<dbReference type="GO" id="GO:0006412">
    <property type="term" value="P:translation"/>
    <property type="evidence" value="ECO:0007669"/>
    <property type="project" value="InterPro"/>
</dbReference>
<evidence type="ECO:0000256" key="1">
    <source>
        <dbReference type="ARBA" id="ARBA00005589"/>
    </source>
</evidence>
<proteinExistence type="inferred from homology"/>
<dbReference type="GO" id="GO:0022627">
    <property type="term" value="C:cytosolic small ribosomal subunit"/>
    <property type="evidence" value="ECO:0007669"/>
    <property type="project" value="TreeGrafter"/>
</dbReference>
<evidence type="ECO:0000256" key="2">
    <source>
        <dbReference type="ARBA" id="ARBA00022980"/>
    </source>
</evidence>
<evidence type="ECO:0000256" key="3">
    <source>
        <dbReference type="ARBA" id="ARBA00023274"/>
    </source>
</evidence>
<accession>A0A1G2FE47</accession>
<dbReference type="InterPro" id="IPR036870">
    <property type="entry name" value="Ribosomal_bS18_sf"/>
</dbReference>
<dbReference type="PRINTS" id="PR00974">
    <property type="entry name" value="RIBOSOMALS18"/>
</dbReference>
<dbReference type="PANTHER" id="PTHR13479:SF40">
    <property type="entry name" value="SMALL RIBOSOMAL SUBUNIT PROTEIN BS18M"/>
    <property type="match status" value="1"/>
</dbReference>
<gene>
    <name evidence="5" type="ORF">A3J64_03175</name>
</gene>
<comment type="similarity">
    <text evidence="1 4">Belongs to the bacterial ribosomal protein bS18 family.</text>
</comment>
<dbReference type="GO" id="GO:0003735">
    <property type="term" value="F:structural constituent of ribosome"/>
    <property type="evidence" value="ECO:0007669"/>
    <property type="project" value="InterPro"/>
</dbReference>
<organism evidence="5 6">
    <name type="scientific">Candidatus Portnoybacteria bacterium RIFCSPHIGHO2_12_FULL_38_9</name>
    <dbReference type="NCBI Taxonomy" id="1801997"/>
    <lineage>
        <taxon>Bacteria</taxon>
        <taxon>Candidatus Portnoyibacteriota</taxon>
    </lineage>
</organism>